<keyword evidence="3" id="KW-0863">Zinc-finger</keyword>
<feature type="domain" description="NF-X1-type" evidence="6">
    <location>
        <begin position="1227"/>
        <end position="1251"/>
    </location>
</feature>
<dbReference type="InterPro" id="IPR057373">
    <property type="entry name" value="ZNFX1"/>
</dbReference>
<evidence type="ECO:0000313" key="8">
    <source>
        <dbReference type="Proteomes" id="UP000663855"/>
    </source>
</evidence>
<dbReference type="InterPro" id="IPR045055">
    <property type="entry name" value="DNA2/NAM7-like"/>
</dbReference>
<dbReference type="Gene3D" id="3.40.50.300">
    <property type="entry name" value="P-loop containing nucleotide triphosphate hydrolases"/>
    <property type="match status" value="3"/>
</dbReference>
<dbReference type="SMART" id="SM00438">
    <property type="entry name" value="ZnF_NFX"/>
    <property type="match status" value="3"/>
</dbReference>
<dbReference type="PANTHER" id="PTHR10887">
    <property type="entry name" value="DNA2/NAM7 HELICASE FAMILY"/>
    <property type="match status" value="1"/>
</dbReference>
<dbReference type="GO" id="GO:0031048">
    <property type="term" value="P:regulatory ncRNA-mediated heterochromatin formation"/>
    <property type="evidence" value="ECO:0007669"/>
    <property type="project" value="TreeGrafter"/>
</dbReference>
<dbReference type="InterPro" id="IPR041679">
    <property type="entry name" value="DNA2/NAM7-like_C"/>
</dbReference>
<gene>
    <name evidence="7" type="ORF">CJN711_LOCUS14954</name>
</gene>
<feature type="compositionally biased region" description="Acidic residues" evidence="5">
    <location>
        <begin position="657"/>
        <end position="671"/>
    </location>
</feature>
<dbReference type="Pfam" id="PF13086">
    <property type="entry name" value="AAA_11"/>
    <property type="match status" value="1"/>
</dbReference>
<dbReference type="InterPro" id="IPR027417">
    <property type="entry name" value="P-loop_NTPase"/>
</dbReference>
<evidence type="ECO:0000256" key="1">
    <source>
        <dbReference type="ARBA" id="ARBA00022723"/>
    </source>
</evidence>
<feature type="domain" description="NF-X1-type" evidence="6">
    <location>
        <begin position="1373"/>
        <end position="1398"/>
    </location>
</feature>
<evidence type="ECO:0000256" key="5">
    <source>
        <dbReference type="SAM" id="MobiDB-lite"/>
    </source>
</evidence>
<dbReference type="GO" id="GO:0031380">
    <property type="term" value="C:nuclear RNA-directed RNA polymerase complex"/>
    <property type="evidence" value="ECO:0007669"/>
    <property type="project" value="TreeGrafter"/>
</dbReference>
<dbReference type="InterPro" id="IPR041677">
    <property type="entry name" value="DNA2/NAM7_AAA_11"/>
</dbReference>
<protein>
    <recommendedName>
        <fullName evidence="6">NF-X1-type domain-containing protein</fullName>
    </recommendedName>
</protein>
<dbReference type="Pfam" id="PF25396">
    <property type="entry name" value="ZNFX1"/>
    <property type="match status" value="1"/>
</dbReference>
<evidence type="ECO:0000256" key="2">
    <source>
        <dbReference type="ARBA" id="ARBA00022737"/>
    </source>
</evidence>
<accession>A0A815ARV0</accession>
<dbReference type="Pfam" id="PF13087">
    <property type="entry name" value="AAA_12"/>
    <property type="match status" value="1"/>
</dbReference>
<dbReference type="CDD" id="cd18808">
    <property type="entry name" value="SF1_C_Upf1"/>
    <property type="match status" value="1"/>
</dbReference>
<organism evidence="7 8">
    <name type="scientific">Rotaria magnacalcarata</name>
    <dbReference type="NCBI Taxonomy" id="392030"/>
    <lineage>
        <taxon>Eukaryota</taxon>
        <taxon>Metazoa</taxon>
        <taxon>Spiralia</taxon>
        <taxon>Gnathifera</taxon>
        <taxon>Rotifera</taxon>
        <taxon>Eurotatoria</taxon>
        <taxon>Bdelloidea</taxon>
        <taxon>Philodinida</taxon>
        <taxon>Philodinidae</taxon>
        <taxon>Rotaria</taxon>
    </lineage>
</organism>
<feature type="region of interest" description="Disordered" evidence="5">
    <location>
        <begin position="730"/>
        <end position="750"/>
    </location>
</feature>
<keyword evidence="1" id="KW-0479">Metal-binding</keyword>
<feature type="region of interest" description="Disordered" evidence="5">
    <location>
        <begin position="652"/>
        <end position="678"/>
    </location>
</feature>
<dbReference type="PANTHER" id="PTHR10887:SF341">
    <property type="entry name" value="NFX1-TYPE ZINC FINGER-CONTAINING PROTEIN 1"/>
    <property type="match status" value="1"/>
</dbReference>
<evidence type="ECO:0000256" key="3">
    <source>
        <dbReference type="ARBA" id="ARBA00022771"/>
    </source>
</evidence>
<proteinExistence type="predicted"/>
<dbReference type="GO" id="GO:0008270">
    <property type="term" value="F:zinc ion binding"/>
    <property type="evidence" value="ECO:0007669"/>
    <property type="project" value="UniProtKB-KW"/>
</dbReference>
<evidence type="ECO:0000259" key="6">
    <source>
        <dbReference type="SMART" id="SM00438"/>
    </source>
</evidence>
<keyword evidence="4" id="KW-0862">Zinc</keyword>
<keyword evidence="2" id="KW-0677">Repeat</keyword>
<dbReference type="Proteomes" id="UP000663855">
    <property type="component" value="Unassembled WGS sequence"/>
</dbReference>
<comment type="caution">
    <text evidence="7">The sequence shown here is derived from an EMBL/GenBank/DDBJ whole genome shotgun (WGS) entry which is preliminary data.</text>
</comment>
<sequence length="1790" mass="207925">MAFKRSFHTTSKNLKNNDTNNLKLVDLLKHFEQERNGCEQLVEQSKLVDRFFFDSDMNNLSILVQFFKFLLHSIHRSRQTVAKLVIRLPGSKLLDFSYAHLKPHSLIDENQKDLLEKFVLVLSQILQFLLELHPQCWEQIDSLGLFDRLDKWSTKISDEDVQLEVSKLISRKDELLKEHTSKIKKPKSEIEIKTEPDDQPPDDFHQLSIYPTLDEIFQQQTPYLRKNITTGQYKNGTHYLDIHFRLLREDFLWPLREAICQYMSEDNRDISFRNSNVRLYRNTILTGSICSQAGILFSLLIDVSMLPRSISWSNSRRLIYGNLLAATFDDFDSSCFLLTVEDRSNIDKNGTINVRCQKALCDYQLMKIPPGTRFTLLETTSYFEAYRPILQALQNIKDDQIPLEKYLLQCDTNVPIPQYFEKKSDIDFRPILVKTSGEYNEFNGTLSDIKDLSTWPNAQQLGLDQSQYTALQLALTKSVALIQGPPGCGKTFLGVRLAELFYRNRERIAGCERPILMICYTNHALDQFLSSIIQKLSLTPGQIVRVGGRSSHPQIEPFLIQKLRQKKPDARSKNELLATKYDILTTIKKQINDCNLKYYRCCQQLLGIDQLLGVMDRSQFLTLLEPILSDLDIFQGHWNTRKGGIYCCRSSKSKESDNDDSDDSQSEDESITEPLSSYEMNQRMKNRIHCHELNNLSDDDQKLIKELFIKWLDATPLQIIIRQMNIKNEDDDGQDEFQEQRKRKKNKNKDKAAALLKEVLNDPILTTKPANNTTTSDENPVNLDENEEEMRRLENVDNSFIPFSMSNQTDEKQYQQIDTQQLEYMERLLNNRTVILSDDVVLSFKDLWAKSINKEQRQDLYRYWLLKYVQLLTEQWFRLNEQYDENHKSMQELWLANDQLYMEKAFIIAMTTHCASRYQKVLKQIAPRICIVEEAAEVFESHIVTAIGERIEHLILIGDHVQLRPSPNVYTLAKHFNLDVSLFERLIKNQMPSVQLCVQHRSIPIISSLTHHFYDIPILNHESVLSRSPIIGVDHPLYFIAHGNFEENVADGQSKRNSYESNYVLKLADYLIHQGYEKSDITILTTYMGQRQQIQKAMNQLKHLKGIHVTVVDNFQGEENRIILLSLVRSNADQRLGYIGVDNRICVALSRAQNGFYVIGNFHLLAEHNETWKIIINKMKLLKLIGSGLPINCPNHLDKQLICTHPNDFLKRPLGGCGLQCEARLQCGHQCPLTCHNTSHNKIVCQKTCLQKYDDCEHVCQRKCHSTTACLPCDETIQLKMPHCEHISDLVCFMRKNNQLECGVLIPYACPSGHQVQIRCCDLRNQQLKDRLCTHPCRFTLECGHICKGTCSTCFQGRFHRQCDQQELIVYICGHSRRQICHEIGPPCQEKYIKLCDHPDEPTVPRHANGCLVYECSRYCLNKCRHLRCTQRCKMECDRNPCREKCGRRFECEHYCNGICGEPCIDCLPCRIQTLPREIQKAIHSKNIRNATFVQLECGHLFETKILDKLVDNFEEQTFLPNGFMYIDYPRCPECQCPLLRCKRYSRLIKKIHNKIGTGHVSRKDLSDSLKNDATIKLHLLTASTQLPEHIEKIIRKNLDNNRQNIFGTLFVHALNLFTELDNNVSDERSKMLTTIYEHIKKSDSLFLTRQQWSDIEYEYNRLLFISSMRKFDLKASDTETLNDILFGPNPFSQIARQTCQSLLNPNSEGSDKWKSILPDEKTWMDFERDQLICDRKMAMCPQGKHIIWGNTIDEQQSNCPVCNMEKESLIGIGRGARRVNNPRGRFLRP</sequence>
<dbReference type="SUPFAM" id="SSF52540">
    <property type="entry name" value="P-loop containing nucleoside triphosphate hydrolases"/>
    <property type="match status" value="1"/>
</dbReference>
<evidence type="ECO:0000313" key="7">
    <source>
        <dbReference type="EMBL" id="CAF1260414.1"/>
    </source>
</evidence>
<name>A0A815ARV0_9BILA</name>
<dbReference type="InterPro" id="IPR000967">
    <property type="entry name" value="Znf_NFX1"/>
</dbReference>
<reference evidence="7" key="1">
    <citation type="submission" date="2021-02" db="EMBL/GenBank/DDBJ databases">
        <authorList>
            <person name="Nowell W R."/>
        </authorList>
    </citation>
    <scope>NUCLEOTIDE SEQUENCE</scope>
</reference>
<dbReference type="EMBL" id="CAJNOV010006806">
    <property type="protein sequence ID" value="CAF1260414.1"/>
    <property type="molecule type" value="Genomic_DNA"/>
</dbReference>
<dbReference type="GO" id="GO:0004386">
    <property type="term" value="F:helicase activity"/>
    <property type="evidence" value="ECO:0007669"/>
    <property type="project" value="InterPro"/>
</dbReference>
<feature type="domain" description="NF-X1-type" evidence="6">
    <location>
        <begin position="1256"/>
        <end position="1275"/>
    </location>
</feature>
<dbReference type="InterPro" id="IPR047187">
    <property type="entry name" value="SF1_C_Upf1"/>
</dbReference>
<evidence type="ECO:0000256" key="4">
    <source>
        <dbReference type="ARBA" id="ARBA00022833"/>
    </source>
</evidence>